<dbReference type="EnsemblPlants" id="TuG1812G0400001750.01.T01">
    <property type="protein sequence ID" value="TuG1812G0400001750.01.T01.cds340631"/>
    <property type="gene ID" value="TuG1812G0400001750.01"/>
</dbReference>
<protein>
    <submittedName>
        <fullName evidence="1">Uncharacterized protein</fullName>
    </submittedName>
</protein>
<keyword evidence="2" id="KW-1185">Reference proteome</keyword>
<sequence length="78" mass="8157">SLTEAIRRCSDAYNAGEELRARRHLQEEVVATGGALGAAPLAETGAVKATWMSDGSQWAGTWLAGATDHPRGNHAGII</sequence>
<dbReference type="AlphaFoldDB" id="A0A8R7U662"/>
<reference evidence="1" key="3">
    <citation type="submission" date="2022-06" db="UniProtKB">
        <authorList>
            <consortium name="EnsemblPlants"/>
        </authorList>
    </citation>
    <scope>IDENTIFICATION</scope>
</reference>
<evidence type="ECO:0000313" key="2">
    <source>
        <dbReference type="Proteomes" id="UP000015106"/>
    </source>
</evidence>
<dbReference type="Gramene" id="TuG1812G0400001750.01.T01">
    <property type="protein sequence ID" value="TuG1812G0400001750.01.T01.cds340631"/>
    <property type="gene ID" value="TuG1812G0400001750.01"/>
</dbReference>
<organism evidence="1 2">
    <name type="scientific">Triticum urartu</name>
    <name type="common">Red wild einkorn</name>
    <name type="synonym">Crithodium urartu</name>
    <dbReference type="NCBI Taxonomy" id="4572"/>
    <lineage>
        <taxon>Eukaryota</taxon>
        <taxon>Viridiplantae</taxon>
        <taxon>Streptophyta</taxon>
        <taxon>Embryophyta</taxon>
        <taxon>Tracheophyta</taxon>
        <taxon>Spermatophyta</taxon>
        <taxon>Magnoliopsida</taxon>
        <taxon>Liliopsida</taxon>
        <taxon>Poales</taxon>
        <taxon>Poaceae</taxon>
        <taxon>BOP clade</taxon>
        <taxon>Pooideae</taxon>
        <taxon>Triticodae</taxon>
        <taxon>Triticeae</taxon>
        <taxon>Triticinae</taxon>
        <taxon>Triticum</taxon>
    </lineage>
</organism>
<reference evidence="1" key="2">
    <citation type="submission" date="2018-03" db="EMBL/GenBank/DDBJ databases">
        <title>The Triticum urartu genome reveals the dynamic nature of wheat genome evolution.</title>
        <authorList>
            <person name="Ling H."/>
            <person name="Ma B."/>
            <person name="Shi X."/>
            <person name="Liu H."/>
            <person name="Dong L."/>
            <person name="Sun H."/>
            <person name="Cao Y."/>
            <person name="Gao Q."/>
            <person name="Zheng S."/>
            <person name="Li Y."/>
            <person name="Yu Y."/>
            <person name="Du H."/>
            <person name="Qi M."/>
            <person name="Li Y."/>
            <person name="Yu H."/>
            <person name="Cui Y."/>
            <person name="Wang N."/>
            <person name="Chen C."/>
            <person name="Wu H."/>
            <person name="Zhao Y."/>
            <person name="Zhang J."/>
            <person name="Li Y."/>
            <person name="Zhou W."/>
            <person name="Zhang B."/>
            <person name="Hu W."/>
            <person name="Eijk M."/>
            <person name="Tang J."/>
            <person name="Witsenboer H."/>
            <person name="Zhao S."/>
            <person name="Li Z."/>
            <person name="Zhang A."/>
            <person name="Wang D."/>
            <person name="Liang C."/>
        </authorList>
    </citation>
    <scope>NUCLEOTIDE SEQUENCE [LARGE SCALE GENOMIC DNA]</scope>
    <source>
        <strain evidence="1">cv. G1812</strain>
    </source>
</reference>
<dbReference type="Proteomes" id="UP000015106">
    <property type="component" value="Chromosome 4"/>
</dbReference>
<proteinExistence type="predicted"/>
<accession>A0A8R7U662</accession>
<evidence type="ECO:0000313" key="1">
    <source>
        <dbReference type="EnsemblPlants" id="TuG1812G0400001750.01.T01.cds340631"/>
    </source>
</evidence>
<reference evidence="2" key="1">
    <citation type="journal article" date="2013" name="Nature">
        <title>Draft genome of the wheat A-genome progenitor Triticum urartu.</title>
        <authorList>
            <person name="Ling H.Q."/>
            <person name="Zhao S."/>
            <person name="Liu D."/>
            <person name="Wang J."/>
            <person name="Sun H."/>
            <person name="Zhang C."/>
            <person name="Fan H."/>
            <person name="Li D."/>
            <person name="Dong L."/>
            <person name="Tao Y."/>
            <person name="Gao C."/>
            <person name="Wu H."/>
            <person name="Li Y."/>
            <person name="Cui Y."/>
            <person name="Guo X."/>
            <person name="Zheng S."/>
            <person name="Wang B."/>
            <person name="Yu K."/>
            <person name="Liang Q."/>
            <person name="Yang W."/>
            <person name="Lou X."/>
            <person name="Chen J."/>
            <person name="Feng M."/>
            <person name="Jian J."/>
            <person name="Zhang X."/>
            <person name="Luo G."/>
            <person name="Jiang Y."/>
            <person name="Liu J."/>
            <person name="Wang Z."/>
            <person name="Sha Y."/>
            <person name="Zhang B."/>
            <person name="Wu H."/>
            <person name="Tang D."/>
            <person name="Shen Q."/>
            <person name="Xue P."/>
            <person name="Zou S."/>
            <person name="Wang X."/>
            <person name="Liu X."/>
            <person name="Wang F."/>
            <person name="Yang Y."/>
            <person name="An X."/>
            <person name="Dong Z."/>
            <person name="Zhang K."/>
            <person name="Zhang X."/>
            <person name="Luo M.C."/>
            <person name="Dvorak J."/>
            <person name="Tong Y."/>
            <person name="Wang J."/>
            <person name="Yang H."/>
            <person name="Li Z."/>
            <person name="Wang D."/>
            <person name="Zhang A."/>
            <person name="Wang J."/>
        </authorList>
    </citation>
    <scope>NUCLEOTIDE SEQUENCE</scope>
    <source>
        <strain evidence="2">cv. G1812</strain>
    </source>
</reference>
<name>A0A8R7U662_TRIUA</name>